<dbReference type="RefSeq" id="WP_110572931.1">
    <property type="nucleotide sequence ID" value="NZ_PIPV01000002.1"/>
</dbReference>
<keyword evidence="3 11" id="KW-1134">Transmembrane beta strand</keyword>
<evidence type="ECO:0000256" key="5">
    <source>
        <dbReference type="ARBA" id="ARBA00022692"/>
    </source>
</evidence>
<evidence type="ECO:0000256" key="10">
    <source>
        <dbReference type="ARBA" id="ARBA00023237"/>
    </source>
</evidence>
<keyword evidence="6" id="KW-0408">Iron</keyword>
<evidence type="ECO:0000259" key="14">
    <source>
        <dbReference type="Pfam" id="PF00593"/>
    </source>
</evidence>
<evidence type="ECO:0000256" key="2">
    <source>
        <dbReference type="ARBA" id="ARBA00022448"/>
    </source>
</evidence>
<accession>A0A432Y9U0</accession>
<dbReference type="InterPro" id="IPR039426">
    <property type="entry name" value="TonB-dep_rcpt-like"/>
</dbReference>
<gene>
    <name evidence="16" type="ORF">CWE25_04620</name>
</gene>
<comment type="caution">
    <text evidence="16">The sequence shown here is derived from an EMBL/GenBank/DDBJ whole genome shotgun (WGS) entry which is preliminary data.</text>
</comment>
<dbReference type="SUPFAM" id="SSF56935">
    <property type="entry name" value="Porins"/>
    <property type="match status" value="1"/>
</dbReference>
<dbReference type="Pfam" id="PF00593">
    <property type="entry name" value="TonB_dep_Rec_b-barrel"/>
    <property type="match status" value="1"/>
</dbReference>
<keyword evidence="2 11" id="KW-0813">Transport</keyword>
<dbReference type="GO" id="GO:0009279">
    <property type="term" value="C:cell outer membrane"/>
    <property type="evidence" value="ECO:0007669"/>
    <property type="project" value="UniProtKB-SubCell"/>
</dbReference>
<reference evidence="17" key="1">
    <citation type="journal article" date="2018" name="Front. Microbiol.">
        <title>Genome-Based Analysis Reveals the Taxonomy and Diversity of the Family Idiomarinaceae.</title>
        <authorList>
            <person name="Liu Y."/>
            <person name="Lai Q."/>
            <person name="Shao Z."/>
        </authorList>
    </citation>
    <scope>NUCLEOTIDE SEQUENCE [LARGE SCALE GENOMIC DNA]</scope>
    <source>
        <strain evidence="17">F23</strain>
    </source>
</reference>
<keyword evidence="13" id="KW-0732">Signal</keyword>
<keyword evidence="17" id="KW-1185">Reference proteome</keyword>
<dbReference type="Proteomes" id="UP000287330">
    <property type="component" value="Unassembled WGS sequence"/>
</dbReference>
<evidence type="ECO:0000256" key="3">
    <source>
        <dbReference type="ARBA" id="ARBA00022452"/>
    </source>
</evidence>
<proteinExistence type="inferred from homology"/>
<keyword evidence="5 11" id="KW-0812">Transmembrane</keyword>
<keyword evidence="9 11" id="KW-0472">Membrane</keyword>
<comment type="subcellular location">
    <subcellularLocation>
        <location evidence="1 11">Cell outer membrane</location>
        <topology evidence="1 11">Multi-pass membrane protein</topology>
    </subcellularLocation>
</comment>
<dbReference type="PANTHER" id="PTHR32552:SF81">
    <property type="entry name" value="TONB-DEPENDENT OUTER MEMBRANE RECEPTOR"/>
    <property type="match status" value="1"/>
</dbReference>
<sequence>MKYTFTRNVITRALVLALPVLASLPALSYAQDEQRDNAQDKLERIEVTAQKRTQSIVDVPASISAFDGKRLEELGLSELDMISNLTPGLVIQEQSPNNPGFVIRGITSDSGSSQISPRVSIYYNGVDVSRSRGSYFELFDIERVEVVKGPQATLFGTAAAVGAISVITRKPDDFDNAELALGAGNLSQRRADGFINLAGDDLKGRLAFSYRERDGYIDNIAPEQDDMNGIERTGARLSLRYTPSDAVTADFIYSYEKNDDTGTAFKNGIYAPTGGDTSPYSFVEMTGSPYSEDALGAPKLGLDRTIDDFNLTVDWRLNESTTFTSVTGYREFDSLEIFDADGTQAWFLEFAEDAQGEQWSQELRFSHTLDNAFILWGANYFSEEGSQRVPFSTEESIYFNCLGALGTGLPCINEDGSVNLLTPVLTGGALNEIAYQGSYTNMGDNRSWSAFFDVTYDISDELTVSGGLRYIDESRESGFAAVMPNSQLLTLLGQPTQPLLPTVSAGGAVLSDSGDDSALLPRFNVLYALNNDTNWFATASKGQRSFVVDVSSTLNEQGEVVADSSEIPAETIWNYETGIKGNWADAVNYSASIFYQDYSDFQVTLQDEAGNFYTDNAGDATNWGVETEFTAYLSNQLELFGHVAYLDAQIDDDANNGQLAGNRFRLQPEWTSSLGLMNDMMVSDGLMLRSSLVATYRSEIFFEPANAPIAGIPIKEDAVTLLNGSVGLYDEQAGWSLVLKGSNLLDKEYLVDAGNTGGSFGNPTFIAGPSRLVYLEFRQRFEW</sequence>
<evidence type="ECO:0000256" key="7">
    <source>
        <dbReference type="ARBA" id="ARBA00023065"/>
    </source>
</evidence>
<feature type="signal peptide" evidence="13">
    <location>
        <begin position="1"/>
        <end position="28"/>
    </location>
</feature>
<evidence type="ECO:0000256" key="6">
    <source>
        <dbReference type="ARBA" id="ARBA00023004"/>
    </source>
</evidence>
<name>A0A432Y9U0_9GAMM</name>
<dbReference type="InterPro" id="IPR000531">
    <property type="entry name" value="Beta-barrel_TonB"/>
</dbReference>
<dbReference type="PANTHER" id="PTHR32552">
    <property type="entry name" value="FERRICHROME IRON RECEPTOR-RELATED"/>
    <property type="match status" value="1"/>
</dbReference>
<evidence type="ECO:0000313" key="16">
    <source>
        <dbReference type="EMBL" id="RUO57755.1"/>
    </source>
</evidence>
<comment type="similarity">
    <text evidence="11 12">Belongs to the TonB-dependent receptor family.</text>
</comment>
<evidence type="ECO:0000256" key="12">
    <source>
        <dbReference type="RuleBase" id="RU003357"/>
    </source>
</evidence>
<dbReference type="InterPro" id="IPR036942">
    <property type="entry name" value="Beta-barrel_TonB_sf"/>
</dbReference>
<evidence type="ECO:0000256" key="9">
    <source>
        <dbReference type="ARBA" id="ARBA00023136"/>
    </source>
</evidence>
<dbReference type="Gene3D" id="2.40.170.20">
    <property type="entry name" value="TonB-dependent receptor, beta-barrel domain"/>
    <property type="match status" value="1"/>
</dbReference>
<protein>
    <submittedName>
        <fullName evidence="16">TonB-dependent receptor</fullName>
    </submittedName>
</protein>
<keyword evidence="10 11" id="KW-0998">Cell outer membrane</keyword>
<dbReference type="Pfam" id="PF07715">
    <property type="entry name" value="Plug"/>
    <property type="match status" value="1"/>
</dbReference>
<keyword evidence="16" id="KW-0675">Receptor</keyword>
<feature type="domain" description="TonB-dependent receptor-like beta-barrel" evidence="14">
    <location>
        <begin position="295"/>
        <end position="744"/>
    </location>
</feature>
<dbReference type="GO" id="GO:0006826">
    <property type="term" value="P:iron ion transport"/>
    <property type="evidence" value="ECO:0007669"/>
    <property type="project" value="UniProtKB-KW"/>
</dbReference>
<evidence type="ECO:0000256" key="13">
    <source>
        <dbReference type="SAM" id="SignalP"/>
    </source>
</evidence>
<evidence type="ECO:0000256" key="4">
    <source>
        <dbReference type="ARBA" id="ARBA00022496"/>
    </source>
</evidence>
<evidence type="ECO:0000256" key="8">
    <source>
        <dbReference type="ARBA" id="ARBA00023077"/>
    </source>
</evidence>
<organism evidence="16 17">
    <name type="scientific">Idiomarina fontislapidosi</name>
    <dbReference type="NCBI Taxonomy" id="263723"/>
    <lineage>
        <taxon>Bacteria</taxon>
        <taxon>Pseudomonadati</taxon>
        <taxon>Pseudomonadota</taxon>
        <taxon>Gammaproteobacteria</taxon>
        <taxon>Alteromonadales</taxon>
        <taxon>Idiomarinaceae</taxon>
        <taxon>Idiomarina</taxon>
    </lineage>
</organism>
<dbReference type="OrthoDB" id="127311at2"/>
<evidence type="ECO:0000256" key="11">
    <source>
        <dbReference type="PROSITE-ProRule" id="PRU01360"/>
    </source>
</evidence>
<dbReference type="EMBL" id="PIPV01000002">
    <property type="protein sequence ID" value="RUO57755.1"/>
    <property type="molecule type" value="Genomic_DNA"/>
</dbReference>
<keyword evidence="8 12" id="KW-0798">TonB box</keyword>
<evidence type="ECO:0000259" key="15">
    <source>
        <dbReference type="Pfam" id="PF07715"/>
    </source>
</evidence>
<feature type="chain" id="PRO_5019551205" evidence="13">
    <location>
        <begin position="29"/>
        <end position="783"/>
    </location>
</feature>
<evidence type="ECO:0000313" key="17">
    <source>
        <dbReference type="Proteomes" id="UP000287330"/>
    </source>
</evidence>
<dbReference type="InterPro" id="IPR012910">
    <property type="entry name" value="Plug_dom"/>
</dbReference>
<dbReference type="AlphaFoldDB" id="A0A432Y9U0"/>
<evidence type="ECO:0000256" key="1">
    <source>
        <dbReference type="ARBA" id="ARBA00004571"/>
    </source>
</evidence>
<dbReference type="PROSITE" id="PS52016">
    <property type="entry name" value="TONB_DEPENDENT_REC_3"/>
    <property type="match status" value="1"/>
</dbReference>
<keyword evidence="4" id="KW-0410">Iron transport</keyword>
<feature type="domain" description="TonB-dependent receptor plug" evidence="15">
    <location>
        <begin position="57"/>
        <end position="162"/>
    </location>
</feature>
<keyword evidence="7" id="KW-0406">Ion transport</keyword>